<keyword evidence="1" id="KW-0812">Transmembrane</keyword>
<comment type="caution">
    <text evidence="2">The sequence shown here is derived from an EMBL/GenBank/DDBJ whole genome shotgun (WGS) entry which is preliminary data.</text>
</comment>
<organism evidence="2 3">
    <name type="scientific">Orchesella dallaii</name>
    <dbReference type="NCBI Taxonomy" id="48710"/>
    <lineage>
        <taxon>Eukaryota</taxon>
        <taxon>Metazoa</taxon>
        <taxon>Ecdysozoa</taxon>
        <taxon>Arthropoda</taxon>
        <taxon>Hexapoda</taxon>
        <taxon>Collembola</taxon>
        <taxon>Entomobryomorpha</taxon>
        <taxon>Entomobryoidea</taxon>
        <taxon>Orchesellidae</taxon>
        <taxon>Orchesellinae</taxon>
        <taxon>Orchesella</taxon>
    </lineage>
</organism>
<dbReference type="Proteomes" id="UP001642540">
    <property type="component" value="Unassembled WGS sequence"/>
</dbReference>
<keyword evidence="1" id="KW-0472">Membrane</keyword>
<evidence type="ECO:0000313" key="3">
    <source>
        <dbReference type="Proteomes" id="UP001642540"/>
    </source>
</evidence>
<sequence length="383" mass="43814">MRGNMGIYKEECSNLYLEEDDEEIFLSPDSVRKSEPSPKNISPVECRKEDFKNESQSSVIHELKKRSDKNKIRKRAWNQMSDYIVVKARKEDYTVKSSGCDAAESSDEYELSPKNHKDLDNDALKVNEVPRTSKWKISVGILLMFLILRLVLGIIYLQNELDATRESMQNQESQMNDNSFFSIFMKSTSSVDIKEDETSLLSSISKQISSMRNQINNGGNNVVHVRISTHKTTYSSGSWINRNYACQQKHQYEFGDDELESTSWISGMWTKLLESMDSNPCSTHIDNIIESSNPTLSWSDGMVESITKTAEAFSSLIDDAWTSLAAPSVDQNRHPSHDVVKYYPPRDSSSWGDELIEGFMTITEDIVTWVDDMWTRMMDSIFA</sequence>
<reference evidence="2 3" key="1">
    <citation type="submission" date="2024-08" db="EMBL/GenBank/DDBJ databases">
        <authorList>
            <person name="Cucini C."/>
            <person name="Frati F."/>
        </authorList>
    </citation>
    <scope>NUCLEOTIDE SEQUENCE [LARGE SCALE GENOMIC DNA]</scope>
</reference>
<protein>
    <submittedName>
        <fullName evidence="2">Uncharacterized protein</fullName>
    </submittedName>
</protein>
<dbReference type="EMBL" id="CAXLJM020000031">
    <property type="protein sequence ID" value="CAL8098856.1"/>
    <property type="molecule type" value="Genomic_DNA"/>
</dbReference>
<proteinExistence type="predicted"/>
<keyword evidence="1" id="KW-1133">Transmembrane helix</keyword>
<evidence type="ECO:0000256" key="1">
    <source>
        <dbReference type="SAM" id="Phobius"/>
    </source>
</evidence>
<keyword evidence="3" id="KW-1185">Reference proteome</keyword>
<evidence type="ECO:0000313" key="2">
    <source>
        <dbReference type="EMBL" id="CAL8098856.1"/>
    </source>
</evidence>
<feature type="transmembrane region" description="Helical" evidence="1">
    <location>
        <begin position="137"/>
        <end position="157"/>
    </location>
</feature>
<accession>A0ABP1QD22</accession>
<gene>
    <name evidence="2" type="ORF">ODALV1_LOCUS10070</name>
</gene>
<name>A0ABP1QD22_9HEXA</name>